<dbReference type="PANTHER" id="PTHR10609">
    <property type="entry name" value="BIOTINIDASE-RELATED"/>
    <property type="match status" value="1"/>
</dbReference>
<dbReference type="InterPro" id="IPR040154">
    <property type="entry name" value="Biotinidase/VNN"/>
</dbReference>
<evidence type="ECO:0000313" key="1">
    <source>
        <dbReference type="Ensembl" id="ENSCPBP00000024937.1"/>
    </source>
</evidence>
<dbReference type="AlphaFoldDB" id="A0A8C3P928"/>
<proteinExistence type="predicted"/>
<evidence type="ECO:0000313" key="2">
    <source>
        <dbReference type="Proteomes" id="UP000694380"/>
    </source>
</evidence>
<reference evidence="1" key="2">
    <citation type="submission" date="2025-08" db="UniProtKB">
        <authorList>
            <consortium name="Ensembl"/>
        </authorList>
    </citation>
    <scope>IDENTIFICATION</scope>
</reference>
<dbReference type="Ensembl" id="ENSCPBT00000029378.1">
    <property type="protein sequence ID" value="ENSCPBP00000024937.1"/>
    <property type="gene ID" value="ENSCPBG00000017727.1"/>
</dbReference>
<dbReference type="InterPro" id="IPR036526">
    <property type="entry name" value="C-N_Hydrolase_sf"/>
</dbReference>
<name>A0A8C3P928_CHRPI</name>
<dbReference type="PANTHER" id="PTHR10609:SF27">
    <property type="entry name" value="CN HYDROLASE DOMAIN-CONTAINING PROTEIN-RELATED"/>
    <property type="match status" value="1"/>
</dbReference>
<accession>A0A8C3P928</accession>
<dbReference type="Proteomes" id="UP000694380">
    <property type="component" value="Chromosome 3"/>
</dbReference>
<dbReference type="GeneTree" id="ENSGT00990000213149"/>
<reference evidence="1" key="3">
    <citation type="submission" date="2025-09" db="UniProtKB">
        <authorList>
            <consortium name="Ensembl"/>
        </authorList>
    </citation>
    <scope>IDENTIFICATION</scope>
</reference>
<dbReference type="GO" id="GO:0017159">
    <property type="term" value="F:pantetheine hydrolase activity"/>
    <property type="evidence" value="ECO:0007669"/>
    <property type="project" value="TreeGrafter"/>
</dbReference>
<dbReference type="Gene3D" id="3.60.110.10">
    <property type="entry name" value="Carbon-nitrogen hydrolase"/>
    <property type="match status" value="1"/>
</dbReference>
<protein>
    <submittedName>
        <fullName evidence="1">Uncharacterized protein</fullName>
    </submittedName>
</protein>
<sequence>KSNDTKYNLKYLLELKLTDIMLWFNVTCLCVCCEHNRFAPAPMHERLSSLARTSSIYVVLITGDKKPCNSSEPKNLSDGCYQCNTNVDFDSEQRLMGQYHKFGKLHVWEAHAIGLHKWLGRAAKTLCSPLS</sequence>
<organism evidence="1 2">
    <name type="scientific">Chrysemys picta bellii</name>
    <name type="common">Western painted turtle</name>
    <name type="synonym">Emys bellii</name>
    <dbReference type="NCBI Taxonomy" id="8478"/>
    <lineage>
        <taxon>Eukaryota</taxon>
        <taxon>Metazoa</taxon>
        <taxon>Chordata</taxon>
        <taxon>Craniata</taxon>
        <taxon>Vertebrata</taxon>
        <taxon>Euteleostomi</taxon>
        <taxon>Archelosauria</taxon>
        <taxon>Testudinata</taxon>
        <taxon>Testudines</taxon>
        <taxon>Cryptodira</taxon>
        <taxon>Durocryptodira</taxon>
        <taxon>Testudinoidea</taxon>
        <taxon>Emydidae</taxon>
        <taxon>Chrysemys</taxon>
    </lineage>
</organism>
<reference evidence="1" key="1">
    <citation type="journal article" date="2015" name="Genome Biol. Evol.">
        <title>Physical Mapping and Refinement of the Painted Turtle Genome (Chrysemys picta) Inform Amniote Genome Evolution and Challenge Turtle-Bird Chromosomal Conservation.</title>
        <authorList>
            <person name="Badenhorst D."/>
            <person name="Hillier L.W."/>
            <person name="Literman R."/>
            <person name="Montiel E.E."/>
            <person name="Radhakrishnan S."/>
            <person name="Shen Y."/>
            <person name="Minx P."/>
            <person name="Janes D.E."/>
            <person name="Warren W.C."/>
            <person name="Edwards S.V."/>
            <person name="Valenzuela N."/>
        </authorList>
    </citation>
    <scope>NUCLEOTIDE SEQUENCE [LARGE SCALE GENOMIC DNA]</scope>
</reference>
<dbReference type="GO" id="GO:0015939">
    <property type="term" value="P:pantothenate metabolic process"/>
    <property type="evidence" value="ECO:0007669"/>
    <property type="project" value="TreeGrafter"/>
</dbReference>
<keyword evidence="2" id="KW-1185">Reference proteome</keyword>